<dbReference type="PANTHER" id="PTHR24369">
    <property type="entry name" value="ANTIGEN BSP, PUTATIVE-RELATED"/>
    <property type="match status" value="1"/>
</dbReference>
<keyword evidence="4" id="KW-0812">Transmembrane</keyword>
<proteinExistence type="predicted"/>
<gene>
    <name evidence="6" type="primary">LOC107272601</name>
</gene>
<keyword evidence="5" id="KW-1185">Reference proteome</keyword>
<feature type="transmembrane region" description="Helical" evidence="4">
    <location>
        <begin position="7"/>
        <end position="27"/>
    </location>
</feature>
<keyword evidence="2" id="KW-0732">Signal</keyword>
<keyword evidence="3" id="KW-0677">Repeat</keyword>
<evidence type="ECO:0000256" key="3">
    <source>
        <dbReference type="ARBA" id="ARBA00022737"/>
    </source>
</evidence>
<dbReference type="InterPro" id="IPR032675">
    <property type="entry name" value="LRR_dom_sf"/>
</dbReference>
<evidence type="ECO:0000256" key="4">
    <source>
        <dbReference type="SAM" id="Phobius"/>
    </source>
</evidence>
<dbReference type="SMART" id="SM00369">
    <property type="entry name" value="LRR_TYP"/>
    <property type="match status" value="4"/>
</dbReference>
<evidence type="ECO:0000256" key="2">
    <source>
        <dbReference type="ARBA" id="ARBA00022729"/>
    </source>
</evidence>
<dbReference type="KEGG" id="ccin:107272601"/>
<keyword evidence="1" id="KW-0433">Leucine-rich repeat</keyword>
<organism evidence="5 6">
    <name type="scientific">Cephus cinctus</name>
    <name type="common">Wheat stem sawfly</name>
    <dbReference type="NCBI Taxonomy" id="211228"/>
    <lineage>
        <taxon>Eukaryota</taxon>
        <taxon>Metazoa</taxon>
        <taxon>Ecdysozoa</taxon>
        <taxon>Arthropoda</taxon>
        <taxon>Hexapoda</taxon>
        <taxon>Insecta</taxon>
        <taxon>Pterygota</taxon>
        <taxon>Neoptera</taxon>
        <taxon>Endopterygota</taxon>
        <taxon>Hymenoptera</taxon>
        <taxon>Cephoidea</taxon>
        <taxon>Cephidae</taxon>
        <taxon>Cephus</taxon>
    </lineage>
</organism>
<dbReference type="SUPFAM" id="SSF52058">
    <property type="entry name" value="L domain-like"/>
    <property type="match status" value="1"/>
</dbReference>
<dbReference type="Pfam" id="PF13855">
    <property type="entry name" value="LRR_8"/>
    <property type="match status" value="1"/>
</dbReference>
<keyword evidence="4" id="KW-1133">Transmembrane helix</keyword>
<dbReference type="CTD" id="37010"/>
<evidence type="ECO:0000313" key="5">
    <source>
        <dbReference type="Proteomes" id="UP000694920"/>
    </source>
</evidence>
<dbReference type="PROSITE" id="PS51450">
    <property type="entry name" value="LRR"/>
    <property type="match status" value="2"/>
</dbReference>
<protein>
    <submittedName>
        <fullName evidence="6">Protein singed wings 2 isoform X1</fullName>
    </submittedName>
</protein>
<dbReference type="InterPro" id="IPR003591">
    <property type="entry name" value="Leu-rich_rpt_typical-subtyp"/>
</dbReference>
<keyword evidence="4" id="KW-0472">Membrane</keyword>
<dbReference type="InterPro" id="IPR050541">
    <property type="entry name" value="LRR_TM_domain-containing"/>
</dbReference>
<evidence type="ECO:0000256" key="1">
    <source>
        <dbReference type="ARBA" id="ARBA00022614"/>
    </source>
</evidence>
<dbReference type="RefSeq" id="XP_015605388.1">
    <property type="nucleotide sequence ID" value="XM_015749902.2"/>
</dbReference>
<accession>A0AAJ7FS01</accession>
<reference evidence="6" key="1">
    <citation type="submission" date="2025-08" db="UniProtKB">
        <authorList>
            <consortium name="RefSeq"/>
        </authorList>
    </citation>
    <scope>IDENTIFICATION</scope>
</reference>
<dbReference type="GO" id="GO:0005886">
    <property type="term" value="C:plasma membrane"/>
    <property type="evidence" value="ECO:0007669"/>
    <property type="project" value="TreeGrafter"/>
</dbReference>
<sequence>MKKYYTIYIYLKILLVVVIIQSLEILASNKRLCEFHEEHSDSDLVGCKSEDDEQHLICIGGLHGKWESGSKTVRKLVLCKWPERILDPEEVLLKFPAVKRFSVLASNITKLSKVFPAEVQNLESLFIQKIALSGTKLEYLPKGAFLNLSTLKSLDLRNNSLREIDPNEIEIATLKHIYLSGNRWKCSINNQWILNSRNGSVASRVIDRDKLVCSTPFDGRQLLSVVEIIVTLKEECQRTNCDCELVYIAVRSGAKFNSQKRLMVFNSVNCSNRGITEMPTFLPANTTTLHLSGNNIADLTPLITNPVYKGVIDIYLDNNLIESIACLEGSYWLDHFRVLSLRGNRLSDLPTYALENALLQNANAAYIRLGNNPWSCDCLFTPGFQDLLIRYTSLVKDVNDVKCSSVVQDKNSNKQIRDLTRTAICIPPDSEYGLQPLDIMNIVMASLIFFILGKLLYDCWFFKRTGQLPWIVAKIP</sequence>
<dbReference type="PANTHER" id="PTHR24369:SF210">
    <property type="entry name" value="CHAOPTIN-RELATED"/>
    <property type="match status" value="1"/>
</dbReference>
<dbReference type="Gene3D" id="3.80.10.10">
    <property type="entry name" value="Ribonuclease Inhibitor"/>
    <property type="match status" value="2"/>
</dbReference>
<name>A0AAJ7FS01_CEPCN</name>
<dbReference type="GeneID" id="107272601"/>
<dbReference type="InterPro" id="IPR001611">
    <property type="entry name" value="Leu-rich_rpt"/>
</dbReference>
<dbReference type="AlphaFoldDB" id="A0AAJ7FS01"/>
<dbReference type="Proteomes" id="UP000694920">
    <property type="component" value="Unplaced"/>
</dbReference>
<evidence type="ECO:0000313" key="6">
    <source>
        <dbReference type="RefSeq" id="XP_015605388.1"/>
    </source>
</evidence>